<dbReference type="RefSeq" id="XP_003676225.1">
    <property type="nucleotide sequence ID" value="XM_003676177.1"/>
</dbReference>
<comment type="subcellular location">
    <subcellularLocation>
        <location evidence="1">Endomembrane system</location>
    </subcellularLocation>
</comment>
<dbReference type="KEGG" id="ncs:NCAS_0D02830"/>
<evidence type="ECO:0000256" key="6">
    <source>
        <dbReference type="PIRNR" id="PIRNR002291"/>
    </source>
</evidence>
<evidence type="ECO:0000256" key="7">
    <source>
        <dbReference type="SAM" id="MobiDB-lite"/>
    </source>
</evidence>
<dbReference type="PANTHER" id="PTHR11134">
    <property type="entry name" value="ADAPTOR COMPLEX SUBUNIT BETA FAMILY MEMBER"/>
    <property type="match status" value="1"/>
</dbReference>
<keyword evidence="3 6" id="KW-0813">Transport</keyword>
<feature type="compositionally biased region" description="Low complexity" evidence="7">
    <location>
        <begin position="667"/>
        <end position="681"/>
    </location>
</feature>
<dbReference type="GO" id="GO:0006886">
    <property type="term" value="P:intracellular protein transport"/>
    <property type="evidence" value="ECO:0007669"/>
    <property type="project" value="InterPro"/>
</dbReference>
<dbReference type="OMA" id="RIFARYK"/>
<dbReference type="HOGENOM" id="CLU_006320_4_4_1"/>
<evidence type="ECO:0000313" key="10">
    <source>
        <dbReference type="Proteomes" id="UP000001640"/>
    </source>
</evidence>
<dbReference type="InterPro" id="IPR026739">
    <property type="entry name" value="AP_beta"/>
</dbReference>
<evidence type="ECO:0000256" key="1">
    <source>
        <dbReference type="ARBA" id="ARBA00004308"/>
    </source>
</evidence>
<accession>G0VE73</accession>
<dbReference type="PIRSF" id="PIRSF002291">
    <property type="entry name" value="AP_complex_beta"/>
    <property type="match status" value="1"/>
</dbReference>
<dbReference type="OrthoDB" id="10254310at2759"/>
<proteinExistence type="inferred from homology"/>
<dbReference type="eggNOG" id="KOG1061">
    <property type="taxonomic scope" value="Eukaryota"/>
</dbReference>
<keyword evidence="5 6" id="KW-0472">Membrane</keyword>
<dbReference type="InterPro" id="IPR016342">
    <property type="entry name" value="AP_complex_bsu_1_2_4"/>
</dbReference>
<sequence length="693" mass="79529">MSDQRIFTRYRASEIRTDLQNIDIKKLKSSATKRKNALKKIIANISLGNYGEMLELLPEILSFWQIEDDFEVKRICHEYARSLGSIKPKITDDILPFVLQDLKSRNEHLQIMALRTLVFIPSASFTNEAFKFIISMVNRRNASEELTKTALFALIQLDDLNHNKVTDLFNIIHDTIQQRSDNPSIQVAALHTLYAIHEKHTDMKPLQITVESCFDLVERLSELNEWDKGLLLEALTTAVVPQTHADSYDLIDIVLPQLQHVNTFVVLNTFKFVIYLLNYVDSVSENIVKRLSNSIIALLNKAPELQFLVLRNVILLLLSREKPLLDLDVSYFFVEFNDPIYIKDTKLECLYLLANQDTLSQILEELEQYATDIDIQMSRKAIRAIGNLAVKLDENAATDCFNLLLHLLEFGVDYVVQEIISVFRNILRKYPDKFRSSIREIVKYTDAVQEPESKNAMIWIVTQYADFLPDYITVFEKLNSSFMEDPLEVQFSILNSSIKLFMKFPTPETKQLSGDVLRTCVDMVNNPDLRARALMYQRLIQLANSQYGPYAALDNSLHEIVDSNLPLIELNSKLDPLVLEELALNISSVTSVYLKPTSQIFRLNRTKFLPQSPVLLADKNKLTINDGPSFSRDRADSKAKSLPKRTPTMSDYDKPAEKVNQLRGKMKSSSSSPSKLVRKPSMLMKRLSMKRPF</sequence>
<dbReference type="GO" id="GO:0030276">
    <property type="term" value="F:clathrin binding"/>
    <property type="evidence" value="ECO:0007669"/>
    <property type="project" value="InterPro"/>
</dbReference>
<reference key="2">
    <citation type="submission" date="2011-08" db="EMBL/GenBank/DDBJ databases">
        <title>Genome sequence of Naumovozyma castellii.</title>
        <authorList>
            <person name="Gordon J.L."/>
            <person name="Armisen D."/>
            <person name="Proux-Wera E."/>
            <person name="OhEigeartaigh S.S."/>
            <person name="Byrne K.P."/>
            <person name="Wolfe K.H."/>
        </authorList>
    </citation>
    <scope>NUCLEOTIDE SEQUENCE</scope>
    <source>
        <strain>Type strain:CBS 4309</strain>
    </source>
</reference>
<dbReference type="Gene3D" id="1.25.10.10">
    <property type="entry name" value="Leucine-rich Repeat Variant"/>
    <property type="match status" value="1"/>
</dbReference>
<organism evidence="9 10">
    <name type="scientific">Naumovozyma castellii</name>
    <name type="common">Yeast</name>
    <name type="synonym">Saccharomyces castellii</name>
    <dbReference type="NCBI Taxonomy" id="27288"/>
    <lineage>
        <taxon>Eukaryota</taxon>
        <taxon>Fungi</taxon>
        <taxon>Dikarya</taxon>
        <taxon>Ascomycota</taxon>
        <taxon>Saccharomycotina</taxon>
        <taxon>Saccharomycetes</taxon>
        <taxon>Saccharomycetales</taxon>
        <taxon>Saccharomycetaceae</taxon>
        <taxon>Naumovozyma</taxon>
    </lineage>
</organism>
<reference evidence="9 10" key="1">
    <citation type="journal article" date="2011" name="Proc. Natl. Acad. Sci. U.S.A.">
        <title>Evolutionary erosion of yeast sex chromosomes by mating-type switching accidents.</title>
        <authorList>
            <person name="Gordon J.L."/>
            <person name="Armisen D."/>
            <person name="Proux-Wera E."/>
            <person name="Oheigeartaigh S.S."/>
            <person name="Byrne K.P."/>
            <person name="Wolfe K.H."/>
        </authorList>
    </citation>
    <scope>NUCLEOTIDE SEQUENCE [LARGE SCALE GENOMIC DNA]</scope>
    <source>
        <strain evidence="10">ATCC 76901 / BCRC 22586 / CBS 4309 / NBRC 1992 / NRRL Y-12630</strain>
    </source>
</reference>
<evidence type="ECO:0000256" key="4">
    <source>
        <dbReference type="ARBA" id="ARBA00022927"/>
    </source>
</evidence>
<protein>
    <recommendedName>
        <fullName evidence="6">AP complex subunit beta</fullName>
    </recommendedName>
</protein>
<dbReference type="InterPro" id="IPR016024">
    <property type="entry name" value="ARM-type_fold"/>
</dbReference>
<dbReference type="STRING" id="1064592.G0VE73"/>
<gene>
    <name evidence="9" type="primary">NCAS0D02830</name>
    <name evidence="9" type="ordered locus">NCAS_0D02830</name>
</gene>
<dbReference type="AlphaFoldDB" id="G0VE73"/>
<dbReference type="GO" id="GO:0016192">
    <property type="term" value="P:vesicle-mediated transport"/>
    <property type="evidence" value="ECO:0007669"/>
    <property type="project" value="InterPro"/>
</dbReference>
<evidence type="ECO:0000256" key="2">
    <source>
        <dbReference type="ARBA" id="ARBA00006613"/>
    </source>
</evidence>
<dbReference type="GO" id="GO:0030122">
    <property type="term" value="C:AP-2 adaptor complex"/>
    <property type="evidence" value="ECO:0007669"/>
    <property type="project" value="EnsemblFungi"/>
</dbReference>
<comment type="function">
    <text evidence="6">Adaptins are components of the adaptor complexes which link clathrin to receptors in coated vesicles. Clathrin-associated protein complexes are believed to interact with the cytoplasmic tails of membrane proteins, leading to their selection and concentration.</text>
</comment>
<keyword evidence="4 6" id="KW-0653">Protein transport</keyword>
<feature type="domain" description="Clathrin/coatomer adaptor adaptin-like N-terminal" evidence="8">
    <location>
        <begin position="14"/>
        <end position="543"/>
    </location>
</feature>
<feature type="region of interest" description="Disordered" evidence="7">
    <location>
        <begin position="626"/>
        <end position="693"/>
    </location>
</feature>
<name>G0VE73_NAUCA</name>
<dbReference type="SUPFAM" id="SSF48371">
    <property type="entry name" value="ARM repeat"/>
    <property type="match status" value="1"/>
</dbReference>
<evidence type="ECO:0000313" key="9">
    <source>
        <dbReference type="EMBL" id="CCC69864.1"/>
    </source>
</evidence>
<evidence type="ECO:0000256" key="5">
    <source>
        <dbReference type="ARBA" id="ARBA00023136"/>
    </source>
</evidence>
<dbReference type="Proteomes" id="UP000001640">
    <property type="component" value="Chromosome 4"/>
</dbReference>
<keyword evidence="10" id="KW-1185">Reference proteome</keyword>
<dbReference type="EMBL" id="HE576755">
    <property type="protein sequence ID" value="CCC69864.1"/>
    <property type="molecule type" value="Genomic_DNA"/>
</dbReference>
<comment type="similarity">
    <text evidence="2 6">Belongs to the adaptor complexes large subunit family.</text>
</comment>
<dbReference type="InParanoid" id="G0VE73"/>
<dbReference type="GeneID" id="96903470"/>
<dbReference type="FunCoup" id="G0VE73">
    <property type="interactions" value="131"/>
</dbReference>
<dbReference type="InterPro" id="IPR002553">
    <property type="entry name" value="Clathrin/coatomer_adapt-like_N"/>
</dbReference>
<dbReference type="InterPro" id="IPR011989">
    <property type="entry name" value="ARM-like"/>
</dbReference>
<evidence type="ECO:0000256" key="3">
    <source>
        <dbReference type="ARBA" id="ARBA00022448"/>
    </source>
</evidence>
<dbReference type="Pfam" id="PF01602">
    <property type="entry name" value="Adaptin_N"/>
    <property type="match status" value="1"/>
</dbReference>
<evidence type="ECO:0000259" key="8">
    <source>
        <dbReference type="Pfam" id="PF01602"/>
    </source>
</evidence>